<reference evidence="1 2" key="1">
    <citation type="journal article" date="2016" name="Mol. Biol. Evol.">
        <title>Comparative Genomics of Early-Diverging Mushroom-Forming Fungi Provides Insights into the Origins of Lignocellulose Decay Capabilities.</title>
        <authorList>
            <person name="Nagy L.G."/>
            <person name="Riley R."/>
            <person name="Tritt A."/>
            <person name="Adam C."/>
            <person name="Daum C."/>
            <person name="Floudas D."/>
            <person name="Sun H."/>
            <person name="Yadav J.S."/>
            <person name="Pangilinan J."/>
            <person name="Larsson K.H."/>
            <person name="Matsuura K."/>
            <person name="Barry K."/>
            <person name="Labutti K."/>
            <person name="Kuo R."/>
            <person name="Ohm R.A."/>
            <person name="Bhattacharya S.S."/>
            <person name="Shirouzu T."/>
            <person name="Yoshinaga Y."/>
            <person name="Martin F.M."/>
            <person name="Grigoriev I.V."/>
            <person name="Hibbett D.S."/>
        </authorList>
    </citation>
    <scope>NUCLEOTIDE SEQUENCE [LARGE SCALE GENOMIC DNA]</scope>
    <source>
        <strain evidence="1 2">HHB12029</strain>
    </source>
</reference>
<dbReference type="OrthoDB" id="2393824at2759"/>
<dbReference type="AlphaFoldDB" id="A0A165NNT2"/>
<evidence type="ECO:0000313" key="1">
    <source>
        <dbReference type="EMBL" id="KZW01004.1"/>
    </source>
</evidence>
<protein>
    <submittedName>
        <fullName evidence="1">Uncharacterized protein</fullName>
    </submittedName>
</protein>
<proteinExistence type="predicted"/>
<organism evidence="1 2">
    <name type="scientific">Exidia glandulosa HHB12029</name>
    <dbReference type="NCBI Taxonomy" id="1314781"/>
    <lineage>
        <taxon>Eukaryota</taxon>
        <taxon>Fungi</taxon>
        <taxon>Dikarya</taxon>
        <taxon>Basidiomycota</taxon>
        <taxon>Agaricomycotina</taxon>
        <taxon>Agaricomycetes</taxon>
        <taxon>Auriculariales</taxon>
        <taxon>Exidiaceae</taxon>
        <taxon>Exidia</taxon>
    </lineage>
</organism>
<evidence type="ECO:0000313" key="2">
    <source>
        <dbReference type="Proteomes" id="UP000077266"/>
    </source>
</evidence>
<name>A0A165NNT2_EXIGL</name>
<dbReference type="InParanoid" id="A0A165NNT2"/>
<sequence>MSDVASDTPSPASLSPSPYSLDQVVAIHTSKIAKFLQSEIPLAIWAPETKFAGSTAWDIKSINRIIELGIPRMPDKGIPDMVLHALGRTDTLDATFSARLDDVLGGDEHIFIANAAGTGKTRLLAEVLLRVWGLYFTFSLGTVLNTYGSSDLVREVSSIGTQELFGSGLYTFLPASSRMSRAALRKLAHNRVLARRLFQRLLLARLLVFNDFCVLCQQHNIPDRDARYRWLLLQFRPEEVVRADPLRDILVALQDESDEEVSGRIATLCQGTCAKLRFIAVDDMQVGMSRARFAFASKDHLRNAPLVRELLLVVCDSLPQSRLLLSGRRLDLDMVEEALSASQAVVKNVRHVYDLGSVDSEAHCTAYLQHFFARAITAADCHNVYSWTRGRHGYLALLTSYLLVFGVRHLRRVLDSMIVRLTGHERPASSLQANWFFHNVKLVMDDKDLEGSSATLDLRRATLDYALHGRQSTFTTHSRDLVGISAATFSSSSEACISEPIVMARLTQWLTTSTTASLHGVITRKLEDNTLVVDDAAFICGLAPALWDALSGGMTLQDLFDFPGHKPIWASHAAAFALPQLTQRRNHFKLLDARPPEGLIRSATSPQDVLDWLHTGSHPFIIPDVDFGADLLFVMQIHSQGYILVCVHTKFMEPVRGRRDLRAVPRDPGTFYNNVPEAQERFLSALNKFPQLQLGSRKRARGAEDPLARYARFPTLSLLCFKEPWRANESYDPPVASVNFTRLLQLRRPVEVDIAAVASRIMGSE</sequence>
<dbReference type="EMBL" id="KV425897">
    <property type="protein sequence ID" value="KZW01004.1"/>
    <property type="molecule type" value="Genomic_DNA"/>
</dbReference>
<accession>A0A165NNT2</accession>
<dbReference type="Proteomes" id="UP000077266">
    <property type="component" value="Unassembled WGS sequence"/>
</dbReference>
<gene>
    <name evidence="1" type="ORF">EXIGLDRAFT_830417</name>
</gene>
<keyword evidence="2" id="KW-1185">Reference proteome</keyword>